<comment type="caution">
    <text evidence="2">The sequence shown here is derived from an EMBL/GenBank/DDBJ whole genome shotgun (WGS) entry which is preliminary data.</text>
</comment>
<organism evidence="2 3">
    <name type="scientific">Mycolicibacterium fallax</name>
    <name type="common">Mycobacterium fallax</name>
    <dbReference type="NCBI Taxonomy" id="1793"/>
    <lineage>
        <taxon>Bacteria</taxon>
        <taxon>Bacillati</taxon>
        <taxon>Actinomycetota</taxon>
        <taxon>Actinomycetes</taxon>
        <taxon>Mycobacteriales</taxon>
        <taxon>Mycobacteriaceae</taxon>
        <taxon>Mycolicibacterium</taxon>
    </lineage>
</organism>
<proteinExistence type="predicted"/>
<dbReference type="AlphaFoldDB" id="A0A1X1RFS9"/>
<accession>A0A1X1RFS9</accession>
<dbReference type="RefSeq" id="WP_085094904.1">
    <property type="nucleotide sequence ID" value="NZ_AP022603.1"/>
</dbReference>
<reference evidence="2 3" key="1">
    <citation type="submission" date="2016-01" db="EMBL/GenBank/DDBJ databases">
        <title>The new phylogeny of the genus Mycobacterium.</title>
        <authorList>
            <person name="Tarcisio F."/>
            <person name="Conor M."/>
            <person name="Antonella G."/>
            <person name="Elisabetta G."/>
            <person name="Giulia F.S."/>
            <person name="Sara T."/>
            <person name="Anna F."/>
            <person name="Clotilde B."/>
            <person name="Roberto B."/>
            <person name="Veronica D.S."/>
            <person name="Fabio R."/>
            <person name="Monica P."/>
            <person name="Olivier J."/>
            <person name="Enrico T."/>
            <person name="Nicola S."/>
        </authorList>
    </citation>
    <scope>NUCLEOTIDE SEQUENCE [LARGE SCALE GENOMIC DNA]</scope>
    <source>
        <strain evidence="2 3">DSM 44179</strain>
    </source>
</reference>
<evidence type="ECO:0000313" key="2">
    <source>
        <dbReference type="EMBL" id="ORV04540.1"/>
    </source>
</evidence>
<dbReference type="Pfam" id="PF08237">
    <property type="entry name" value="PE-PPE"/>
    <property type="match status" value="1"/>
</dbReference>
<dbReference type="PROSITE" id="PS51318">
    <property type="entry name" value="TAT"/>
    <property type="match status" value="1"/>
</dbReference>
<sequence length="802" mass="85192">MGQRRRKRGKAALVGGAALAAAVSMGIAPTAQAITSQTTVVGVPEWLQSIVGDGGGVIAPPGTSAEDVYNVLATQDPGPMVGWGVAPNGVELKPEWVTWVDSIINYGLGRCVGGCTSHGQWVSPTGVFNDNLKPKILSGEIDLQELQGLEITDVGTITGLINKLGMRDSLYLYSLSDALSDENWSEAGVLASVLNWTAYIQNTNLIGFGDGNLVVADAYRQFVQAVKDGDVPVGAPLTEGTELTIVSGGEQKDKKLSATWSNGFSPKITYPDAPGVEFTTNDGGVVDITAVVLAMLRNPGRGNGGLYTRFRPLYEALNGVDPLSPERENVLPDGVTEADLFNLVAPELKDLDLSEVDNVGELMTVLNSVNLGATDLDVDSMLSNPEQLGELLDLLNAVNHQKMLVTIKADATWAYDYMSDAPVTANPIAWANSAMSVLSLLDLAGVTGDGDISKTGLTIYQVPEGERDAGTYYLTLTQNQLPLVAPLRLPAQLISKATGEQIGTPVADTFEPLLKILTNIGYTDVITPQQLANGEFDPAKYDAYDRSYLEMHNPVLFGTQTLELREIAQLQGDLLSAVGQGLHDGWNSSVRSTAYRLMDALGVERSEELDEVLAAPADAIRKVGAEAGATVSDALVKLHDALPQEIQDVIKTDTPEEQERLGEVYKFVGEGLVPVKQGVDQLNAEVTGGLAEADAGLTGGRLTKAVKQLTANPVGPVLDAATDLQKRGTKLQSSLTKAQKDADDVVESVKSGNPKDIGNTVKAKVDKRVDRAKKDLDNGVAKVKETVKKVKDAVKKVTKTGE</sequence>
<dbReference type="Proteomes" id="UP000193484">
    <property type="component" value="Unassembled WGS sequence"/>
</dbReference>
<protein>
    <recommendedName>
        <fullName evidence="1">PE-PPE domain-containing protein</fullName>
    </recommendedName>
</protein>
<gene>
    <name evidence="2" type="ORF">AWC04_08045</name>
</gene>
<dbReference type="InterPro" id="IPR006311">
    <property type="entry name" value="TAT_signal"/>
</dbReference>
<evidence type="ECO:0000313" key="3">
    <source>
        <dbReference type="Proteomes" id="UP000193484"/>
    </source>
</evidence>
<dbReference type="InterPro" id="IPR013228">
    <property type="entry name" value="PE-PPE_C"/>
</dbReference>
<name>A0A1X1RFS9_MYCFA</name>
<dbReference type="EMBL" id="LQOJ01000030">
    <property type="protein sequence ID" value="ORV04540.1"/>
    <property type="molecule type" value="Genomic_DNA"/>
</dbReference>
<dbReference type="STRING" id="1793.AWC04_08045"/>
<feature type="domain" description="PE-PPE" evidence="1">
    <location>
        <begin position="411"/>
        <end position="522"/>
    </location>
</feature>
<keyword evidence="3" id="KW-1185">Reference proteome</keyword>
<evidence type="ECO:0000259" key="1">
    <source>
        <dbReference type="Pfam" id="PF08237"/>
    </source>
</evidence>
<dbReference type="OrthoDB" id="4764332at2"/>